<comment type="cofactor">
    <cofactor evidence="22">
        <name>Zn(2+)</name>
        <dbReference type="ChEBI" id="CHEBI:29105"/>
    </cofactor>
    <text evidence="22">Binds 1 zinc ion per subunit.</text>
</comment>
<feature type="site" description="Transition state stabilizer" evidence="23">
    <location>
        <position position="647"/>
    </location>
</feature>
<comment type="similarity">
    <text evidence="4">Belongs to the peptidase M1 family.</text>
</comment>
<evidence type="ECO:0000256" key="11">
    <source>
        <dbReference type="ARBA" id="ARBA00022723"/>
    </source>
</evidence>
<evidence type="ECO:0000313" key="28">
    <source>
        <dbReference type="Proteomes" id="UP000759131"/>
    </source>
</evidence>
<keyword evidence="19" id="KW-1015">Disulfide bond</keyword>
<evidence type="ECO:0000259" key="24">
    <source>
        <dbReference type="Pfam" id="PF01433"/>
    </source>
</evidence>
<accession>A0A7R9KKW0</accession>
<feature type="domain" description="Aminopeptidase N-like N-terminal" evidence="26">
    <location>
        <begin position="1143"/>
        <end position="1331"/>
    </location>
</feature>
<dbReference type="InterPro" id="IPR024571">
    <property type="entry name" value="ERAP1-like_C_dom"/>
</dbReference>
<organism evidence="27">
    <name type="scientific">Medioppia subpectinata</name>
    <dbReference type="NCBI Taxonomy" id="1979941"/>
    <lineage>
        <taxon>Eukaryota</taxon>
        <taxon>Metazoa</taxon>
        <taxon>Ecdysozoa</taxon>
        <taxon>Arthropoda</taxon>
        <taxon>Chelicerata</taxon>
        <taxon>Arachnida</taxon>
        <taxon>Acari</taxon>
        <taxon>Acariformes</taxon>
        <taxon>Sarcoptiformes</taxon>
        <taxon>Oribatida</taxon>
        <taxon>Brachypylina</taxon>
        <taxon>Oppioidea</taxon>
        <taxon>Oppiidae</taxon>
        <taxon>Medioppia</taxon>
    </lineage>
</organism>
<reference evidence="27" key="1">
    <citation type="submission" date="2020-11" db="EMBL/GenBank/DDBJ databases">
        <authorList>
            <person name="Tran Van P."/>
        </authorList>
    </citation>
    <scope>NUCLEOTIDE SEQUENCE</scope>
</reference>
<dbReference type="GO" id="GO:0008270">
    <property type="term" value="F:zinc ion binding"/>
    <property type="evidence" value="ECO:0007669"/>
    <property type="project" value="InterPro"/>
</dbReference>
<dbReference type="InterPro" id="IPR045357">
    <property type="entry name" value="Aminopeptidase_N-like_N"/>
</dbReference>
<evidence type="ECO:0000256" key="20">
    <source>
        <dbReference type="ARBA" id="ARBA00023180"/>
    </source>
</evidence>
<evidence type="ECO:0000256" key="15">
    <source>
        <dbReference type="ARBA" id="ARBA00022968"/>
    </source>
</evidence>
<dbReference type="EMBL" id="CAJPIZ010001934">
    <property type="protein sequence ID" value="CAG2104287.1"/>
    <property type="molecule type" value="Genomic_DNA"/>
</dbReference>
<dbReference type="InterPro" id="IPR001930">
    <property type="entry name" value="Peptidase_M1"/>
</dbReference>
<feature type="domain" description="Aminopeptidase N-like N-terminal" evidence="26">
    <location>
        <begin position="2112"/>
        <end position="2302"/>
    </location>
</feature>
<evidence type="ECO:0000256" key="10">
    <source>
        <dbReference type="ARBA" id="ARBA00022692"/>
    </source>
</evidence>
<protein>
    <recommendedName>
        <fullName evidence="6">glutamyl aminopeptidase</fullName>
        <ecNumber evidence="6">3.4.11.7</ecNumber>
    </recommendedName>
</protein>
<dbReference type="GO" id="GO:0070006">
    <property type="term" value="F:metalloaminopeptidase activity"/>
    <property type="evidence" value="ECO:0007669"/>
    <property type="project" value="TreeGrafter"/>
</dbReference>
<dbReference type="PANTHER" id="PTHR11533">
    <property type="entry name" value="PROTEASE M1 ZINC METALLOPROTEASE"/>
    <property type="match status" value="1"/>
</dbReference>
<dbReference type="GO" id="GO:0004230">
    <property type="term" value="F:glutamyl aminopeptidase activity"/>
    <property type="evidence" value="ECO:0007669"/>
    <property type="project" value="UniProtKB-EC"/>
</dbReference>
<evidence type="ECO:0000259" key="26">
    <source>
        <dbReference type="Pfam" id="PF17900"/>
    </source>
</evidence>
<dbReference type="SUPFAM" id="SSF63737">
    <property type="entry name" value="Leukotriene A4 hydrolase N-terminal domain"/>
    <property type="match status" value="4"/>
</dbReference>
<feature type="binding site" evidence="22">
    <location>
        <position position="565"/>
    </location>
    <ligand>
        <name>Zn(2+)</name>
        <dbReference type="ChEBI" id="CHEBI:29105"/>
        <note>catalytic</note>
    </ligand>
</feature>
<dbReference type="PRINTS" id="PR00756">
    <property type="entry name" value="ALADIPTASE"/>
</dbReference>
<dbReference type="Pfam" id="PF01433">
    <property type="entry name" value="Peptidase_M1"/>
    <property type="match status" value="4"/>
</dbReference>
<dbReference type="FunFam" id="1.10.390.10:FF:000006">
    <property type="entry name" value="Puromycin-sensitive aminopeptidase"/>
    <property type="match status" value="1"/>
</dbReference>
<keyword evidence="13 22" id="KW-0862">Zinc</keyword>
<keyword evidence="17" id="KW-0482">Metalloprotease</keyword>
<evidence type="ECO:0000256" key="12">
    <source>
        <dbReference type="ARBA" id="ARBA00022801"/>
    </source>
</evidence>
<dbReference type="Gene3D" id="1.10.3480.20">
    <property type="match status" value="1"/>
</dbReference>
<evidence type="ECO:0000256" key="6">
    <source>
        <dbReference type="ARBA" id="ARBA00012567"/>
    </source>
</evidence>
<dbReference type="InterPro" id="IPR050344">
    <property type="entry name" value="Peptidase_M1_aminopeptidases"/>
</dbReference>
<dbReference type="Gene3D" id="1.10.390.10">
    <property type="entry name" value="Neutral Protease Domain 2"/>
    <property type="match status" value="4"/>
</dbReference>
<feature type="domain" description="Peptidase M1 membrane alanine aminopeptidase" evidence="24">
    <location>
        <begin position="1367"/>
        <end position="1598"/>
    </location>
</feature>
<comment type="subunit">
    <text evidence="5">Homodimer; disulfide-linked.</text>
</comment>
<evidence type="ECO:0000256" key="14">
    <source>
        <dbReference type="ARBA" id="ARBA00022837"/>
    </source>
</evidence>
<keyword evidence="15" id="KW-0735">Signal-anchor</keyword>
<name>A0A7R9KKW0_9ACAR</name>
<dbReference type="OrthoDB" id="510539at2759"/>
<gene>
    <name evidence="27" type="ORF">OSB1V03_LOCUS4307</name>
</gene>
<evidence type="ECO:0000256" key="7">
    <source>
        <dbReference type="ARBA" id="ARBA00022438"/>
    </source>
</evidence>
<evidence type="ECO:0000256" key="16">
    <source>
        <dbReference type="ARBA" id="ARBA00022989"/>
    </source>
</evidence>
<evidence type="ECO:0000256" key="19">
    <source>
        <dbReference type="ARBA" id="ARBA00023157"/>
    </source>
</evidence>
<evidence type="ECO:0000256" key="3">
    <source>
        <dbReference type="ARBA" id="ARBA00004609"/>
    </source>
</evidence>
<dbReference type="FunFam" id="1.25.50.20:FF:000001">
    <property type="entry name" value="Aminopeptidase"/>
    <property type="match status" value="1"/>
</dbReference>
<keyword evidence="9" id="KW-0645">Protease</keyword>
<feature type="domain" description="ERAP1-like C-terminal" evidence="25">
    <location>
        <begin position="1726"/>
        <end position="1851"/>
    </location>
</feature>
<evidence type="ECO:0000256" key="23">
    <source>
        <dbReference type="PIRSR" id="PIRSR634016-4"/>
    </source>
</evidence>
<dbReference type="GO" id="GO:0005886">
    <property type="term" value="C:plasma membrane"/>
    <property type="evidence" value="ECO:0007669"/>
    <property type="project" value="UniProtKB-SubCell"/>
</dbReference>
<evidence type="ECO:0000256" key="4">
    <source>
        <dbReference type="ARBA" id="ARBA00010136"/>
    </source>
</evidence>
<comment type="subcellular location">
    <subcellularLocation>
        <location evidence="3">Cell membrane</location>
        <topology evidence="3">Lipid-anchor</topology>
        <topology evidence="3">GPI-anchor</topology>
    </subcellularLocation>
    <subcellularLocation>
        <location evidence="2">Cell membrane</location>
        <topology evidence="2">Single-pass type II membrane protein</topology>
    </subcellularLocation>
</comment>
<dbReference type="Pfam" id="PF17900">
    <property type="entry name" value="Peptidase_M1_N"/>
    <property type="match status" value="4"/>
</dbReference>
<evidence type="ECO:0000256" key="18">
    <source>
        <dbReference type="ARBA" id="ARBA00023136"/>
    </source>
</evidence>
<dbReference type="Gene3D" id="1.25.50.20">
    <property type="match status" value="5"/>
</dbReference>
<keyword evidence="18" id="KW-0472">Membrane</keyword>
<feature type="domain" description="Aminopeptidase N-like N-terminal" evidence="26">
    <location>
        <begin position="2958"/>
        <end position="3145"/>
    </location>
</feature>
<dbReference type="EC" id="3.4.11.7" evidence="6"/>
<evidence type="ECO:0000256" key="21">
    <source>
        <dbReference type="PIRSR" id="PIRSR634016-1"/>
    </source>
</evidence>
<dbReference type="EMBL" id="OC856509">
    <property type="protein sequence ID" value="CAD7623857.1"/>
    <property type="molecule type" value="Genomic_DNA"/>
</dbReference>
<keyword evidence="11 22" id="KW-0479">Metal-binding</keyword>
<dbReference type="InterPro" id="IPR034016">
    <property type="entry name" value="M1_APN-typ"/>
</dbReference>
<evidence type="ECO:0000256" key="9">
    <source>
        <dbReference type="ARBA" id="ARBA00022670"/>
    </source>
</evidence>
<keyword evidence="7" id="KW-0031">Aminopeptidase</keyword>
<feature type="domain" description="Aminopeptidase N-like N-terminal" evidence="26">
    <location>
        <begin position="265"/>
        <end position="455"/>
    </location>
</feature>
<evidence type="ECO:0000313" key="27">
    <source>
        <dbReference type="EMBL" id="CAD7623857.1"/>
    </source>
</evidence>
<dbReference type="Gene3D" id="2.60.40.1910">
    <property type="match status" value="4"/>
</dbReference>
<feature type="domain" description="Peptidase M1 membrane alanine aminopeptidase" evidence="24">
    <location>
        <begin position="2336"/>
        <end position="2499"/>
    </location>
</feature>
<feature type="binding site" evidence="22">
    <location>
        <position position="561"/>
    </location>
    <ligand>
        <name>Zn(2+)</name>
        <dbReference type="ChEBI" id="CHEBI:29105"/>
        <note>catalytic</note>
    </ligand>
</feature>
<feature type="domain" description="Peptidase M1 membrane alanine aminopeptidase" evidence="24">
    <location>
        <begin position="488"/>
        <end position="707"/>
    </location>
</feature>
<dbReference type="CDD" id="cd09601">
    <property type="entry name" value="M1_APN-Q_like"/>
    <property type="match status" value="4"/>
</dbReference>
<feature type="domain" description="Peptidase M1 membrane alanine aminopeptidase" evidence="24">
    <location>
        <begin position="3181"/>
        <end position="3403"/>
    </location>
</feature>
<dbReference type="InterPro" id="IPR014782">
    <property type="entry name" value="Peptidase_M1_dom"/>
</dbReference>
<feature type="domain" description="ERAP1-like C-terminal" evidence="25">
    <location>
        <begin position="1866"/>
        <end position="2070"/>
    </location>
</feature>
<keyword evidence="16" id="KW-1133">Transmembrane helix</keyword>
<evidence type="ECO:0000256" key="22">
    <source>
        <dbReference type="PIRSR" id="PIRSR634016-3"/>
    </source>
</evidence>
<evidence type="ECO:0000256" key="17">
    <source>
        <dbReference type="ARBA" id="ARBA00023049"/>
    </source>
</evidence>
<feature type="binding site" evidence="22">
    <location>
        <position position="584"/>
    </location>
    <ligand>
        <name>Zn(2+)</name>
        <dbReference type="ChEBI" id="CHEBI:29105"/>
        <note>catalytic</note>
    </ligand>
</feature>
<keyword evidence="8" id="KW-1003">Cell membrane</keyword>
<dbReference type="FunFam" id="2.60.40.1730:FF:000012">
    <property type="entry name" value="Aminopeptidase N"/>
    <property type="match status" value="1"/>
</dbReference>
<comment type="catalytic activity">
    <reaction evidence="1">
        <text>Release of N-terminal glutamate (and to a lesser extent aspartate) from a peptide.</text>
        <dbReference type="EC" id="3.4.11.7"/>
    </reaction>
</comment>
<keyword evidence="28" id="KW-1185">Reference proteome</keyword>
<evidence type="ECO:0000256" key="13">
    <source>
        <dbReference type="ARBA" id="ARBA00022833"/>
    </source>
</evidence>
<feature type="domain" description="ERAP1-like C-terminal" evidence="25">
    <location>
        <begin position="31"/>
        <end position="228"/>
    </location>
</feature>
<feature type="domain" description="ERAP1-like C-terminal" evidence="25">
    <location>
        <begin position="2603"/>
        <end position="2909"/>
    </location>
</feature>
<dbReference type="GO" id="GO:0043171">
    <property type="term" value="P:peptide catabolic process"/>
    <property type="evidence" value="ECO:0007669"/>
    <property type="project" value="TreeGrafter"/>
</dbReference>
<evidence type="ECO:0000256" key="2">
    <source>
        <dbReference type="ARBA" id="ARBA00004401"/>
    </source>
</evidence>
<evidence type="ECO:0000256" key="5">
    <source>
        <dbReference type="ARBA" id="ARBA00011748"/>
    </source>
</evidence>
<dbReference type="PANTHER" id="PTHR11533:SF276">
    <property type="entry name" value="GLUTAMYL AMINOPEPTIDASE"/>
    <property type="match status" value="1"/>
</dbReference>
<dbReference type="InterPro" id="IPR042097">
    <property type="entry name" value="Aminopeptidase_N-like_N_sf"/>
</dbReference>
<keyword evidence="10" id="KW-0812">Transmembrane</keyword>
<evidence type="ECO:0000256" key="8">
    <source>
        <dbReference type="ARBA" id="ARBA00022475"/>
    </source>
</evidence>
<evidence type="ECO:0000256" key="1">
    <source>
        <dbReference type="ARBA" id="ARBA00001703"/>
    </source>
</evidence>
<dbReference type="Pfam" id="PF11838">
    <property type="entry name" value="ERAP1_C"/>
    <property type="match status" value="6"/>
</dbReference>
<dbReference type="Gene3D" id="2.60.40.1730">
    <property type="entry name" value="tricorn interacting facor f3 domain"/>
    <property type="match status" value="4"/>
</dbReference>
<feature type="active site" description="Proton acceptor" evidence="21">
    <location>
        <position position="562"/>
    </location>
</feature>
<feature type="domain" description="ERAP1-like C-terminal" evidence="25">
    <location>
        <begin position="785"/>
        <end position="1092"/>
    </location>
</feature>
<keyword evidence="14" id="KW-0106">Calcium</keyword>
<dbReference type="SUPFAM" id="SSF55486">
    <property type="entry name" value="Metalloproteases ('zincins'), catalytic domain"/>
    <property type="match status" value="4"/>
</dbReference>
<keyword evidence="20" id="KW-0325">Glycoprotein</keyword>
<dbReference type="GO" id="GO:0006508">
    <property type="term" value="P:proteolysis"/>
    <property type="evidence" value="ECO:0007669"/>
    <property type="project" value="UniProtKB-KW"/>
</dbReference>
<sequence>MAANSAIARLNDKLSSSNGGLTVKEFKKQMTDIQRLLRNYIISLACSSGNQDCLQEANNQFKQFLTTGQPIGADIRANAYKYGIQVNTNDNEWNQVLDLWLTEVSSAEKSKLLTALTSVDDSQLLSKLIAKSEDAVIVNDQDFFTFQQSIAANSLTGRQLVWNYMRQNWHKLVDRFKINDRRLGSYITSVTNNFNTETQLNELKAFFAENPESGATENARKQALERVQNNIKWSTTHEESVIQWLNTNSPSVNPWLNWRLDPQVVPQAYKVHWTIDLSADTFSGTVRIEVNVKKPIKQFVLHSKGLTITESKAYLGDINSADEKPLNEKSEPIVYADNDFYVIPTDTTIRADIYHLYLEFNGKLSTGLNGLYKSVYTDSTGTSKSLATTQFQSTYARQALPCFDEPQFKATFDITITHSAQYNVISNMPVRESVIADGGLKVTKFDPSVKMVTYLVALVVSDFECFVSPSDKRVRVCGAPGNKPKLDYALDKTPAILKFYESEYFQIPYPLPKLDNIAVPDFSAGAMENWGLVTYREVYLFYDETESTTKSQMQVCMIIAHELAHMWFGNLVTTKWWDDLWLNEGFATYMSYKAVGKVETEWKYDEIFALDELSRVFEADSTPNTHPIVGSVQNADDISSVFDAITYGKGAAILRMLETALGDDFRIGIKNYLIKHSYENTLTEDLWTQLTQDSQQRLNVSEIMETWVTRKGFPVVTVTRSDTNPNQITLKQELFLKDYTKSNTSYVWKIPITYSAPGAANSFVYTEWLDDSEQTIDLKTTSDLININVGQTGLYIVNYAVNDWKEWTKELLNEKSRQRLSPLDRSELINDAFYLARSGRLDYDIALDLSKYLKAEDSLIPWTTAQTMLGFLKNLINSDAEIALNHYISGLIGDQYTKLGWNEVTTESGQIKRLRTVVLDMACGYQMPECVQTAVQKFNEWKTSPTIAPNLLSLVLKYGIRYGGDTEFKHLMDEYQKPGLSAQKKLLYLQGLTSTGNKDQIAALLAKAEDESFLRKHDFFQFLTNLAVNSLVGRDMVWDYYRNNYNKIVDRFTINNSGLGRIVYTLSTLFTSDVQKAQVLDFFKQYPNAGAGKLDREKAVEVLDTNINWIKNNKNKVIEWITTQCPSITCPWITYRLDRQVIPLQYYLTLQVNTVSNEFSGNVEIEVKTEKDVEYFIVHSADILTIKKTRVLLKGSETDLAIKQTFHYSPLQFFVIRMDTKTTANTYRLIFEYESNLLLGGLSGLYKSSYELDGKTIGLAASQFQSTSARKAFPSFDEPSFRSEFDLTVIHDSGNTLTITNMPITGQQVDVPTKGWTTTKYQRSKPMVTYLVAIMVSDFVCRTDNSHDLGYVIRVCASPAKQHKLQYALDVTPKVFDEFEKYLDFKYQLPKSDLVAIPDFSAGAMENWGLVKFRETALLWTADEDNSASKMSVASIIAHELAHMWFGNMLTCEFWGDLWLNEGFASYMEYPATAMVEKTWDYVSIVLNLYFYIWDLFVFYDLSSAVSADSSPTSQPIVRILNKPSDMSYSSAIVYNKGSTVIRMMERAMGPQKFQTGIQKYLKANQYTTVITQKLWDLLQEEFPTDLGTTIKDLMHNWVTEAGFPYINITRDETDANKITIIQERFLANGQKPDKDTVWSIPLSYYHDEGYDQNTLTIVKTKTQTIDLVNIDPKLNGLIKFNTDYSGMYFVNYPLDDWDKWSKALVNNENDIVNKLSGRVHHGRFLGMYFVNYPLDDWDKWSKALVNNENDIVNKLSVSDRAEFIMDAFYLAKANKLPLVKALDISKYLVHEPHFTPWSMYRSMFDQDTRDRLAMSQYRDSLNRFLSFLTEKQYKRLGWNDGSGDDTTGHQRQAGNEPIQGQFEPYKRLGWNDGSGDDTTKRLRAVIVEMSCDSGYRQCLEEAYKEFTQWKSGAAKLSPNLGGFVLSFGLRQSTDPNDFEEVWKKYKDANKNDNFKLRYLTALSKSKNSEQLKDILVKALDDKVVSVSHFQTLLSEMAKTPEGLPIAWDFFQNNYQMLTRKLSANDLNNVFNNIIKYFGDVVKRSEVDTFLRRYPNVGLSNTNRENGLNRIQQNMDWIFERGDDYGKWLTANGCGINKECPWSIYRLDFTVKPIKYKPTIRVNVTTNVYNGNVDIEVQTTNPTEYFIVHASSILNVIKSQVFVKSDNKEIPVVNAFHHKPHDFWVIQLAQEVAAGTYRLVYEFEGNLLLGGLSGLYRSNYVNSEGKTVGLASTQFEFTDARKAFPCFDEPSFKSIFEVTLIHDEHMSTTLSNMPVAKSTTDPETRWVTTQYKETPVPMVTYLVAMVVSDFVCHQSKIDSWDVGVCASAVQSDKLEFAAESTRSVLHYLAKDYTAMDYPLPKVDMIGIPDFAYGAMENWGLVTFKESRLVWQDQENTSANKMSVLAIIAHELAHFWFGNVVTCHWWSDFWLNEGFATFFEHKAVANSQPDWQYADLFMTTDYMTALNADSVETSHPLVRKTVESPQDVQRYSSSIVYSKDLLTALKDSYQYNDPDDPNIYDLMNAWTEESGYPYITVTKSDTPNKYTIVQNRYLSNGKLDEKKTKWIIPLSYYERFDTKKTTLVFVKEDTKDITITLDASAEGLIKFNTDGRGMYLINYPEEEWDKWTDALITNKASVVTALTPSDRANLFIDAHFLAKANIGSVIRPLQLAQYLAKEKHYVPWTVAIESFKQIQKYMLTTERRDELQKFFRDLGTDLYNELGWDDTGTDTHKRLRSTIIELMCSQYHEPCLKKALEEFEKFKSVTKWRPNLLAPTLRYAMRQSADRSDWDYLWTKYVDEKTAIVKNTHLNALSYTRDPILIKTLLDRSLDSKLVTNTEVTAIINNLGANWDALQILWDYFKDNHKRYQERLSTIQLGSIFNSICSYFTTADRRREVENFLAEDQTLGIANYDKNRAIDTINANIQWLTRNKDRVINFLECRSASCPWTSYRLDEKITPNNYALEFNIDVEESTFTGTANIDVTAGHPTQYFIVHAADTLDITSSVVKKKGTAVALEQSGAPTRNARYELFVIKMKDIQPADEYILEFVFKSKLNENMDGLYKSTYYKDGKPVGLAATQFQATSARKAFPCFDEPSFRSTFEMTITSKQDKTLTISNNEMEGTPVINADGTQTIKYKKTPPMVTYLLAMVVSDFVCQPAAPGVVDYTVRVCASSVEQQKVGYSLAVTPQVMNYYDGYFGHKYSQHMPKADYIAIPDFSAGAMENWGLITFRETGLLWHEKESTSANKMAVIAVIAHETVHMWFGNLFTCKWWSDLWLNEAFASYLEYTAVNHVEPTWNYFDLFLMTDTLPALTADSSATSHPIVRPVTQPEERSYTSAIVYNKGSSILRMLESVMGSTEFQSALKAYVSANVLKTVETKDLFDKLNEIFSQKDKVTIHDLMDTWVTKAGFPYVNITRDPTTPNKITVIQERFLANGQTLDSDTIWTIPLTYYKSLAPKATTTEFIKTKTATIDTTVDTTANGLLKINTNSDGFYFVNYPEEDWSKWTRALVNNDNDILTQLTVSDRTNFITDSFYLSRAGLLSYVTPLELAKYLKRETHLTPWSVAISLFAPIRRSLSSTEHKEGFDQYLNELAKERYEALKWDETTGETDVVKRLRSNIVDFVCANNYKPCLTDVQQKYYEWRANPTVNYKPNIMSTVLKYAIKQIGLTTDWDNLWDVYLKETSTVLKLTYLNALSFTSNTDLINKLLDLSLDVTKVRKQDYLSVLNYIISNPDGLQVIWDYYRNNYEKLLNGGHLSVGQLGTVVNNICNYFNDETRKKEVKDFFALHP</sequence>
<feature type="domain" description="ERAP1-like C-terminal" evidence="25">
    <location>
        <begin position="3482"/>
        <end position="3788"/>
    </location>
</feature>
<dbReference type="GO" id="GO:0005737">
    <property type="term" value="C:cytoplasm"/>
    <property type="evidence" value="ECO:0007669"/>
    <property type="project" value="TreeGrafter"/>
</dbReference>
<dbReference type="GO" id="GO:0042277">
    <property type="term" value="F:peptide binding"/>
    <property type="evidence" value="ECO:0007669"/>
    <property type="project" value="TreeGrafter"/>
</dbReference>
<dbReference type="FunFam" id="1.10.390.10:FF:000019">
    <property type="entry name" value="Aminopeptidase"/>
    <property type="match status" value="2"/>
</dbReference>
<dbReference type="Proteomes" id="UP000759131">
    <property type="component" value="Unassembled WGS sequence"/>
</dbReference>
<dbReference type="InterPro" id="IPR027268">
    <property type="entry name" value="Peptidase_M4/M1_CTD_sf"/>
</dbReference>
<keyword evidence="12" id="KW-0378">Hydrolase</keyword>
<dbReference type="GO" id="GO:0005615">
    <property type="term" value="C:extracellular space"/>
    <property type="evidence" value="ECO:0007669"/>
    <property type="project" value="TreeGrafter"/>
</dbReference>
<evidence type="ECO:0000259" key="25">
    <source>
        <dbReference type="Pfam" id="PF11838"/>
    </source>
</evidence>
<proteinExistence type="inferred from homology"/>
<feature type="non-terminal residue" evidence="27">
    <location>
        <position position="3789"/>
    </location>
</feature>